<protein>
    <submittedName>
        <fullName evidence="2">Uncharacterized protein</fullName>
    </submittedName>
</protein>
<name>A0A024TI95_9STRA</name>
<dbReference type="AlphaFoldDB" id="A0A024TI95"/>
<dbReference type="GeneID" id="20089644"/>
<proteinExistence type="predicted"/>
<dbReference type="EMBL" id="KI913992">
    <property type="protein sequence ID" value="ETV93306.1"/>
    <property type="molecule type" value="Genomic_DNA"/>
</dbReference>
<sequence>MHRPAKTARYTVHPLPTGGGIQVVVPVCPHMGRLCVWTAVHALFATAVPVMFVHDIPVQVIVLCAIPITFALGAYLGWALWQLRGVETYEITRHSWRYESGLVGLMHFTNVHYDFHAMGTTHLVIEQGGRFGFEGHLKMGHAFGGEHEVQLFLADVEAWTMARSQRGKHPPPCTTTRSATSPEAVTLYSLEDLPIVDDDMLNAMMMPILDLSDRGGQNNDILRLL</sequence>
<dbReference type="VEuPathDB" id="FungiDB:H310_12594"/>
<evidence type="ECO:0000313" key="2">
    <source>
        <dbReference type="EMBL" id="ETV93306.1"/>
    </source>
</evidence>
<keyword evidence="1" id="KW-1133">Transmembrane helix</keyword>
<reference evidence="2" key="1">
    <citation type="submission" date="2013-12" db="EMBL/GenBank/DDBJ databases">
        <title>The Genome Sequence of Aphanomyces invadans NJM9701.</title>
        <authorList>
            <consortium name="The Broad Institute Genomics Platform"/>
            <person name="Russ C."/>
            <person name="Tyler B."/>
            <person name="van West P."/>
            <person name="Dieguez-Uribeondo J."/>
            <person name="Young S.K."/>
            <person name="Zeng Q."/>
            <person name="Gargeya S."/>
            <person name="Fitzgerald M."/>
            <person name="Abouelleil A."/>
            <person name="Alvarado L."/>
            <person name="Chapman S.B."/>
            <person name="Gainer-Dewar J."/>
            <person name="Goldberg J."/>
            <person name="Griggs A."/>
            <person name="Gujja S."/>
            <person name="Hansen M."/>
            <person name="Howarth C."/>
            <person name="Imamovic A."/>
            <person name="Ireland A."/>
            <person name="Larimer J."/>
            <person name="McCowan C."/>
            <person name="Murphy C."/>
            <person name="Pearson M."/>
            <person name="Poon T.W."/>
            <person name="Priest M."/>
            <person name="Roberts A."/>
            <person name="Saif S."/>
            <person name="Shea T."/>
            <person name="Sykes S."/>
            <person name="Wortman J."/>
            <person name="Nusbaum C."/>
            <person name="Birren B."/>
        </authorList>
    </citation>
    <scope>NUCLEOTIDE SEQUENCE [LARGE SCALE GENOMIC DNA]</scope>
    <source>
        <strain evidence="2">NJM9701</strain>
    </source>
</reference>
<dbReference type="OrthoDB" id="66758at2759"/>
<keyword evidence="1" id="KW-0812">Transmembrane</keyword>
<gene>
    <name evidence="2" type="ORF">H310_12594</name>
</gene>
<feature type="transmembrane region" description="Helical" evidence="1">
    <location>
        <begin position="34"/>
        <end position="54"/>
    </location>
</feature>
<dbReference type="RefSeq" id="XP_008877942.1">
    <property type="nucleotide sequence ID" value="XM_008879720.1"/>
</dbReference>
<evidence type="ECO:0000256" key="1">
    <source>
        <dbReference type="SAM" id="Phobius"/>
    </source>
</evidence>
<keyword evidence="1" id="KW-0472">Membrane</keyword>
<organism evidence="2">
    <name type="scientific">Aphanomyces invadans</name>
    <dbReference type="NCBI Taxonomy" id="157072"/>
    <lineage>
        <taxon>Eukaryota</taxon>
        <taxon>Sar</taxon>
        <taxon>Stramenopiles</taxon>
        <taxon>Oomycota</taxon>
        <taxon>Saprolegniomycetes</taxon>
        <taxon>Saprolegniales</taxon>
        <taxon>Verrucalvaceae</taxon>
        <taxon>Aphanomyces</taxon>
    </lineage>
</organism>
<accession>A0A024TI95</accession>
<feature type="transmembrane region" description="Helical" evidence="1">
    <location>
        <begin position="60"/>
        <end position="81"/>
    </location>
</feature>